<accession>A0A1F6AQA3</accession>
<dbReference type="AlphaFoldDB" id="A0A1F6AQA3"/>
<evidence type="ECO:0008006" key="4">
    <source>
        <dbReference type="Google" id="ProtNLM"/>
    </source>
</evidence>
<keyword evidence="1" id="KW-0472">Membrane</keyword>
<dbReference type="InterPro" id="IPR008910">
    <property type="entry name" value="MSC_TM_helix"/>
</dbReference>
<evidence type="ECO:0000313" key="2">
    <source>
        <dbReference type="EMBL" id="OGG26848.1"/>
    </source>
</evidence>
<dbReference type="Gene3D" id="1.10.287.1260">
    <property type="match status" value="1"/>
</dbReference>
<feature type="transmembrane region" description="Helical" evidence="1">
    <location>
        <begin position="182"/>
        <end position="203"/>
    </location>
</feature>
<dbReference type="Proteomes" id="UP000176609">
    <property type="component" value="Unassembled WGS sequence"/>
</dbReference>
<evidence type="ECO:0000313" key="3">
    <source>
        <dbReference type="Proteomes" id="UP000176609"/>
    </source>
</evidence>
<sequence length="229" mass="25331">MNIFTDNLGTVITTLTFILSSFIPRFIAGSLILFIGLVIASLLKDLLGLIFKYFKISKWMEAAGLGKSQELSIWPNLLSELVRWTTIFIFLMSAVEKWGIPKVGDVLNQLLLFLPNVFVAVIIGWVGLVSARFASDIVRHGVGEMGGREALVLSNLARYTIVFFTVLIILTQLGVAAELVKILFTGIVAMLALSFGLAFGLGGKEEARKILEKLRERLDEGKNRSNRIK</sequence>
<dbReference type="Pfam" id="PF05552">
    <property type="entry name" value="MS_channel_1st_1"/>
    <property type="match status" value="1"/>
</dbReference>
<reference evidence="2 3" key="1">
    <citation type="journal article" date="2016" name="Nat. Commun.">
        <title>Thousands of microbial genomes shed light on interconnected biogeochemical processes in an aquifer system.</title>
        <authorList>
            <person name="Anantharaman K."/>
            <person name="Brown C.T."/>
            <person name="Hug L.A."/>
            <person name="Sharon I."/>
            <person name="Castelle C.J."/>
            <person name="Probst A.J."/>
            <person name="Thomas B.C."/>
            <person name="Singh A."/>
            <person name="Wilkins M.J."/>
            <person name="Karaoz U."/>
            <person name="Brodie E.L."/>
            <person name="Williams K.H."/>
            <person name="Hubbard S.S."/>
            <person name="Banfield J.F."/>
        </authorList>
    </citation>
    <scope>NUCLEOTIDE SEQUENCE [LARGE SCALE GENOMIC DNA]</scope>
</reference>
<keyword evidence="1" id="KW-0812">Transmembrane</keyword>
<gene>
    <name evidence="2" type="ORF">A2960_01640</name>
</gene>
<dbReference type="EMBL" id="MFJR01000007">
    <property type="protein sequence ID" value="OGG26848.1"/>
    <property type="molecule type" value="Genomic_DNA"/>
</dbReference>
<proteinExistence type="predicted"/>
<evidence type="ECO:0000256" key="1">
    <source>
        <dbReference type="SAM" id="Phobius"/>
    </source>
</evidence>
<keyword evidence="1" id="KW-1133">Transmembrane helix</keyword>
<name>A0A1F6AQA3_9BACT</name>
<feature type="transmembrane region" description="Helical" evidence="1">
    <location>
        <begin position="112"/>
        <end position="135"/>
    </location>
</feature>
<organism evidence="2 3">
    <name type="scientific">Candidatus Gottesmanbacteria bacterium RIFCSPLOWO2_01_FULL_39_12b</name>
    <dbReference type="NCBI Taxonomy" id="1798388"/>
    <lineage>
        <taxon>Bacteria</taxon>
        <taxon>Candidatus Gottesmaniibacteriota</taxon>
    </lineage>
</organism>
<feature type="transmembrane region" description="Helical" evidence="1">
    <location>
        <begin position="156"/>
        <end position="176"/>
    </location>
</feature>
<protein>
    <recommendedName>
        <fullName evidence="4">Small-conductance mechanosensitive ion channel</fullName>
    </recommendedName>
</protein>
<feature type="transmembrane region" description="Helical" evidence="1">
    <location>
        <begin position="26"/>
        <end position="51"/>
    </location>
</feature>
<comment type="caution">
    <text evidence="2">The sequence shown here is derived from an EMBL/GenBank/DDBJ whole genome shotgun (WGS) entry which is preliminary data.</text>
</comment>